<evidence type="ECO:0000313" key="2">
    <source>
        <dbReference type="EMBL" id="TPP10301.1"/>
    </source>
</evidence>
<gene>
    <name evidence="2" type="ORF">FJQ55_05400</name>
</gene>
<dbReference type="SUPFAM" id="SSF50475">
    <property type="entry name" value="FMN-binding split barrel"/>
    <property type="match status" value="1"/>
</dbReference>
<dbReference type="InterPro" id="IPR024029">
    <property type="entry name" value="Pyridox_Oxase_FMN-dep"/>
</dbReference>
<dbReference type="Proteomes" id="UP000316429">
    <property type="component" value="Unassembled WGS sequence"/>
</dbReference>
<dbReference type="Gene3D" id="2.30.110.10">
    <property type="entry name" value="Electron Transport, Fmn-binding Protein, Chain A"/>
    <property type="match status" value="1"/>
</dbReference>
<comment type="caution">
    <text evidence="2">The sequence shown here is derived from an EMBL/GenBank/DDBJ whole genome shotgun (WGS) entry which is preliminary data.</text>
</comment>
<keyword evidence="3" id="KW-1185">Reference proteome</keyword>
<proteinExistence type="predicted"/>
<feature type="domain" description="Pyridoxamine 5'-phosphate oxidase N-terminal" evidence="1">
    <location>
        <begin position="42"/>
        <end position="159"/>
    </location>
</feature>
<dbReference type="PANTHER" id="PTHR42815:SF2">
    <property type="entry name" value="FAD-BINDING, PUTATIVE (AFU_ORTHOLOGUE AFUA_6G07600)-RELATED"/>
    <property type="match status" value="1"/>
</dbReference>
<accession>A0A504UU37</accession>
<organism evidence="2 3">
    <name type="scientific">Rhizobium glycinendophyticum</name>
    <dbReference type="NCBI Taxonomy" id="2589807"/>
    <lineage>
        <taxon>Bacteria</taxon>
        <taxon>Pseudomonadati</taxon>
        <taxon>Pseudomonadota</taxon>
        <taxon>Alphaproteobacteria</taxon>
        <taxon>Hyphomicrobiales</taxon>
        <taxon>Rhizobiaceae</taxon>
        <taxon>Rhizobium/Agrobacterium group</taxon>
        <taxon>Rhizobium</taxon>
    </lineage>
</organism>
<sequence length="217" mass="24023">MADGCHIEPGHEITEEAQLRALFEPTHDLALRKCQSQLGVHAQTFIRRSPFLCIGTQTPGGQADVSPRGDPPGFVEILDAQTIAIPDRPGNNRLDTLSNIIANPAVGLLFIIPGFDDTLRLNGRARLSTDPALLSRMSVNGRLPKLAIVVHVDEVFLHCAKAFRRSQLWDPAARQERGEMPSLMKFILDDIDSAPKDADEMRKLDEGLEQDYQASMY</sequence>
<evidence type="ECO:0000313" key="3">
    <source>
        <dbReference type="Proteomes" id="UP000316429"/>
    </source>
</evidence>
<dbReference type="NCBIfam" id="TIGR04025">
    <property type="entry name" value="PPOX_FMN_DR2398"/>
    <property type="match status" value="1"/>
</dbReference>
<protein>
    <submittedName>
        <fullName evidence="2">Pyridoxamine 5'-phosphate oxidase family protein</fullName>
    </submittedName>
</protein>
<dbReference type="Pfam" id="PF01243">
    <property type="entry name" value="PNPOx_N"/>
    <property type="match status" value="1"/>
</dbReference>
<dbReference type="InterPro" id="IPR012349">
    <property type="entry name" value="Split_barrel_FMN-bd"/>
</dbReference>
<name>A0A504UU37_9HYPH</name>
<reference evidence="2 3" key="1">
    <citation type="submission" date="2019-06" db="EMBL/GenBank/DDBJ databases">
        <title>Rhizobium sp. CL12 isolated from roots of soybean.</title>
        <authorList>
            <person name="Wang C."/>
        </authorList>
    </citation>
    <scope>NUCLEOTIDE SEQUENCE [LARGE SCALE GENOMIC DNA]</scope>
    <source>
        <strain evidence="2 3">CL12</strain>
    </source>
</reference>
<dbReference type="InterPro" id="IPR011576">
    <property type="entry name" value="Pyridox_Oxase_N"/>
</dbReference>
<dbReference type="OrthoDB" id="9790331at2"/>
<dbReference type="EMBL" id="VFYP01000001">
    <property type="protein sequence ID" value="TPP10301.1"/>
    <property type="molecule type" value="Genomic_DNA"/>
</dbReference>
<evidence type="ECO:0000259" key="1">
    <source>
        <dbReference type="Pfam" id="PF01243"/>
    </source>
</evidence>
<dbReference type="PANTHER" id="PTHR42815">
    <property type="entry name" value="FAD-BINDING, PUTATIVE (AFU_ORTHOLOGUE AFUA_6G07600)-RELATED"/>
    <property type="match status" value="1"/>
</dbReference>
<dbReference type="RefSeq" id="WP_140826652.1">
    <property type="nucleotide sequence ID" value="NZ_VFYP01000001.1"/>
</dbReference>
<dbReference type="AlphaFoldDB" id="A0A504UU37"/>